<proteinExistence type="predicted"/>
<dbReference type="RefSeq" id="WP_190549114.1">
    <property type="nucleotide sequence ID" value="NZ_CAWPNO010000098.1"/>
</dbReference>
<evidence type="ECO:0000313" key="4">
    <source>
        <dbReference type="Proteomes" id="UP000658514"/>
    </source>
</evidence>
<feature type="compositionally biased region" description="Basic and acidic residues" evidence="1">
    <location>
        <begin position="276"/>
        <end position="293"/>
    </location>
</feature>
<dbReference type="EMBL" id="JACJQH010000062">
    <property type="protein sequence ID" value="MBD2199520.1"/>
    <property type="molecule type" value="Genomic_DNA"/>
</dbReference>
<keyword evidence="2" id="KW-0472">Membrane</keyword>
<protein>
    <submittedName>
        <fullName evidence="3">Uncharacterized protein</fullName>
    </submittedName>
</protein>
<accession>A0ABR8AHK9</accession>
<keyword evidence="2" id="KW-0812">Transmembrane</keyword>
<organism evidence="3 4">
    <name type="scientific">Calothrix parietina FACHB-288</name>
    <dbReference type="NCBI Taxonomy" id="2692896"/>
    <lineage>
        <taxon>Bacteria</taxon>
        <taxon>Bacillati</taxon>
        <taxon>Cyanobacteriota</taxon>
        <taxon>Cyanophyceae</taxon>
        <taxon>Nostocales</taxon>
        <taxon>Calotrichaceae</taxon>
        <taxon>Calothrix</taxon>
    </lineage>
</organism>
<sequence>MDIFVQSRGEKWSQEYTWVKNNQKTDEPSILHPLRPVIYGNNKSVFYITHFYDCEQPSIIVVRSKEQLLLLLTGIKAEWDAPGGAIYHSVAWLSSSKSLSREENVIRKLIIRALDDRLQNEISSVITATTENEHGFYINISRLEQLEKDESLLLVNGKSDDHIDKIGTNNEKLKADLIKELTSQSLLQEEGVLIVVSDFVTKEVFREAKVWRGLSGKLKNEAWEAYEREKKSPPEEESWRRKKLILVMLFLVAVILAVLLIGQSQRENPLFNPQHPQKEQKQTEKSEHKEQKQAENPVITPPSEHQEQKQVENPLTPPPSQRQEQKQVENALTPPPSQHQEQSLMMSVPIKKTAKVNLQDHS</sequence>
<evidence type="ECO:0000256" key="1">
    <source>
        <dbReference type="SAM" id="MobiDB-lite"/>
    </source>
</evidence>
<feature type="transmembrane region" description="Helical" evidence="2">
    <location>
        <begin position="244"/>
        <end position="262"/>
    </location>
</feature>
<keyword evidence="4" id="KW-1185">Reference proteome</keyword>
<feature type="region of interest" description="Disordered" evidence="1">
    <location>
        <begin position="269"/>
        <end position="362"/>
    </location>
</feature>
<gene>
    <name evidence="3" type="ORF">H6G24_29260</name>
</gene>
<dbReference type="Proteomes" id="UP000658514">
    <property type="component" value="Unassembled WGS sequence"/>
</dbReference>
<keyword evidence="2" id="KW-1133">Transmembrane helix</keyword>
<evidence type="ECO:0000256" key="2">
    <source>
        <dbReference type="SAM" id="Phobius"/>
    </source>
</evidence>
<reference evidence="3 4" key="1">
    <citation type="journal article" date="2020" name="ISME J.">
        <title>Comparative genomics reveals insights into cyanobacterial evolution and habitat adaptation.</title>
        <authorList>
            <person name="Chen M.Y."/>
            <person name="Teng W.K."/>
            <person name="Zhao L."/>
            <person name="Hu C.X."/>
            <person name="Zhou Y.K."/>
            <person name="Han B.P."/>
            <person name="Song L.R."/>
            <person name="Shu W.S."/>
        </authorList>
    </citation>
    <scope>NUCLEOTIDE SEQUENCE [LARGE SCALE GENOMIC DNA]</scope>
    <source>
        <strain evidence="3 4">FACHB-288</strain>
    </source>
</reference>
<name>A0ABR8AHK9_9CYAN</name>
<evidence type="ECO:0000313" key="3">
    <source>
        <dbReference type="EMBL" id="MBD2199520.1"/>
    </source>
</evidence>
<comment type="caution">
    <text evidence="3">The sequence shown here is derived from an EMBL/GenBank/DDBJ whole genome shotgun (WGS) entry which is preliminary data.</text>
</comment>